<evidence type="ECO:0000313" key="1">
    <source>
        <dbReference type="EMBL" id="KIK00120.1"/>
    </source>
</evidence>
<protein>
    <submittedName>
        <fullName evidence="1">Uncharacterized protein</fullName>
    </submittedName>
</protein>
<gene>
    <name evidence="1" type="ORF">K443DRAFT_616769</name>
</gene>
<dbReference type="AlphaFoldDB" id="A0A0C9WPU8"/>
<dbReference type="Proteomes" id="UP000054477">
    <property type="component" value="Unassembled WGS sequence"/>
</dbReference>
<accession>A0A0C9WPU8</accession>
<reference evidence="1 2" key="1">
    <citation type="submission" date="2014-04" db="EMBL/GenBank/DDBJ databases">
        <authorList>
            <consortium name="DOE Joint Genome Institute"/>
            <person name="Kuo A."/>
            <person name="Kohler A."/>
            <person name="Nagy L.G."/>
            <person name="Floudas D."/>
            <person name="Copeland A."/>
            <person name="Barry K.W."/>
            <person name="Cichocki N."/>
            <person name="Veneault-Fourrey C."/>
            <person name="LaButti K."/>
            <person name="Lindquist E.A."/>
            <person name="Lipzen A."/>
            <person name="Lundell T."/>
            <person name="Morin E."/>
            <person name="Murat C."/>
            <person name="Sun H."/>
            <person name="Tunlid A."/>
            <person name="Henrissat B."/>
            <person name="Grigoriev I.V."/>
            <person name="Hibbett D.S."/>
            <person name="Martin F."/>
            <person name="Nordberg H.P."/>
            <person name="Cantor M.N."/>
            <person name="Hua S.X."/>
        </authorList>
    </citation>
    <scope>NUCLEOTIDE SEQUENCE [LARGE SCALE GENOMIC DNA]</scope>
    <source>
        <strain evidence="1 2">LaAM-08-1</strain>
    </source>
</reference>
<keyword evidence="2" id="KW-1185">Reference proteome</keyword>
<name>A0A0C9WPU8_9AGAR</name>
<dbReference type="EMBL" id="KN838632">
    <property type="protein sequence ID" value="KIK00120.1"/>
    <property type="molecule type" value="Genomic_DNA"/>
</dbReference>
<sequence>MLSLTSTPSDHLIVIAHLSRDLSPPVLLSQGVQPDSGTKHYYLLFAGTNPILRG</sequence>
<reference evidence="2" key="2">
    <citation type="submission" date="2015-01" db="EMBL/GenBank/DDBJ databases">
        <title>Evolutionary Origins and Diversification of the Mycorrhizal Mutualists.</title>
        <authorList>
            <consortium name="DOE Joint Genome Institute"/>
            <consortium name="Mycorrhizal Genomics Consortium"/>
            <person name="Kohler A."/>
            <person name="Kuo A."/>
            <person name="Nagy L.G."/>
            <person name="Floudas D."/>
            <person name="Copeland A."/>
            <person name="Barry K.W."/>
            <person name="Cichocki N."/>
            <person name="Veneault-Fourrey C."/>
            <person name="LaButti K."/>
            <person name="Lindquist E.A."/>
            <person name="Lipzen A."/>
            <person name="Lundell T."/>
            <person name="Morin E."/>
            <person name="Murat C."/>
            <person name="Riley R."/>
            <person name="Ohm R."/>
            <person name="Sun H."/>
            <person name="Tunlid A."/>
            <person name="Henrissat B."/>
            <person name="Grigoriev I.V."/>
            <person name="Hibbett D.S."/>
            <person name="Martin F."/>
        </authorList>
    </citation>
    <scope>NUCLEOTIDE SEQUENCE [LARGE SCALE GENOMIC DNA]</scope>
    <source>
        <strain evidence="2">LaAM-08-1</strain>
    </source>
</reference>
<proteinExistence type="predicted"/>
<evidence type="ECO:0000313" key="2">
    <source>
        <dbReference type="Proteomes" id="UP000054477"/>
    </source>
</evidence>
<organism evidence="1 2">
    <name type="scientific">Laccaria amethystina LaAM-08-1</name>
    <dbReference type="NCBI Taxonomy" id="1095629"/>
    <lineage>
        <taxon>Eukaryota</taxon>
        <taxon>Fungi</taxon>
        <taxon>Dikarya</taxon>
        <taxon>Basidiomycota</taxon>
        <taxon>Agaricomycotina</taxon>
        <taxon>Agaricomycetes</taxon>
        <taxon>Agaricomycetidae</taxon>
        <taxon>Agaricales</taxon>
        <taxon>Agaricineae</taxon>
        <taxon>Hydnangiaceae</taxon>
        <taxon>Laccaria</taxon>
    </lineage>
</organism>
<dbReference type="HOGENOM" id="CLU_3050703_0_0_1"/>